<reference evidence="1" key="1">
    <citation type="submission" date="2018-02" db="EMBL/GenBank/DDBJ databases">
        <title>Rhizophora mucronata_Transcriptome.</title>
        <authorList>
            <person name="Meera S.P."/>
            <person name="Sreeshan A."/>
            <person name="Augustine A."/>
        </authorList>
    </citation>
    <scope>NUCLEOTIDE SEQUENCE</scope>
    <source>
        <tissue evidence="1">Leaf</tissue>
    </source>
</reference>
<proteinExistence type="predicted"/>
<evidence type="ECO:0000313" key="1">
    <source>
        <dbReference type="EMBL" id="MBX39046.1"/>
    </source>
</evidence>
<name>A0A2P2N9D1_RHIMU</name>
<sequence>MILLSLKYKYNNSCSVFIANISVLMKSDV</sequence>
<dbReference type="EMBL" id="GGEC01058562">
    <property type="protein sequence ID" value="MBX39046.1"/>
    <property type="molecule type" value="Transcribed_RNA"/>
</dbReference>
<protein>
    <submittedName>
        <fullName evidence="1">Uncharacterized protein</fullName>
    </submittedName>
</protein>
<accession>A0A2P2N9D1</accession>
<organism evidence="1">
    <name type="scientific">Rhizophora mucronata</name>
    <name type="common">Asiatic mangrove</name>
    <dbReference type="NCBI Taxonomy" id="61149"/>
    <lineage>
        <taxon>Eukaryota</taxon>
        <taxon>Viridiplantae</taxon>
        <taxon>Streptophyta</taxon>
        <taxon>Embryophyta</taxon>
        <taxon>Tracheophyta</taxon>
        <taxon>Spermatophyta</taxon>
        <taxon>Magnoliopsida</taxon>
        <taxon>eudicotyledons</taxon>
        <taxon>Gunneridae</taxon>
        <taxon>Pentapetalae</taxon>
        <taxon>rosids</taxon>
        <taxon>fabids</taxon>
        <taxon>Malpighiales</taxon>
        <taxon>Rhizophoraceae</taxon>
        <taxon>Rhizophora</taxon>
    </lineage>
</organism>
<dbReference type="AlphaFoldDB" id="A0A2P2N9D1"/>